<dbReference type="AlphaFoldDB" id="A0A0F9CJA4"/>
<sequence length="128" mass="13137">MHGFKIAEQGHVVSMLSPVDVTAATSSEVINLENWSHVTFICMKGAGSSATIVVEECDDFVPTNVATIPYSYAQEATAAGDTLTALAAAGTAGIASGTASGVLLVIEIDADELSDGFPYIRLKCADPG</sequence>
<organism evidence="1">
    <name type="scientific">marine sediment metagenome</name>
    <dbReference type="NCBI Taxonomy" id="412755"/>
    <lineage>
        <taxon>unclassified sequences</taxon>
        <taxon>metagenomes</taxon>
        <taxon>ecological metagenomes</taxon>
    </lineage>
</organism>
<reference evidence="1" key="1">
    <citation type="journal article" date="2015" name="Nature">
        <title>Complex archaea that bridge the gap between prokaryotes and eukaryotes.</title>
        <authorList>
            <person name="Spang A."/>
            <person name="Saw J.H."/>
            <person name="Jorgensen S.L."/>
            <person name="Zaremba-Niedzwiedzka K."/>
            <person name="Martijn J."/>
            <person name="Lind A.E."/>
            <person name="van Eijk R."/>
            <person name="Schleper C."/>
            <person name="Guy L."/>
            <person name="Ettema T.J."/>
        </authorList>
    </citation>
    <scope>NUCLEOTIDE SEQUENCE</scope>
</reference>
<accession>A0A0F9CJA4</accession>
<name>A0A0F9CJA4_9ZZZZ</name>
<comment type="caution">
    <text evidence="1">The sequence shown here is derived from an EMBL/GenBank/DDBJ whole genome shotgun (WGS) entry which is preliminary data.</text>
</comment>
<dbReference type="EMBL" id="LAZR01033043">
    <property type="protein sequence ID" value="KKL49204.1"/>
    <property type="molecule type" value="Genomic_DNA"/>
</dbReference>
<protein>
    <submittedName>
        <fullName evidence="1">Uncharacterized protein</fullName>
    </submittedName>
</protein>
<proteinExistence type="predicted"/>
<gene>
    <name evidence="1" type="ORF">LCGC14_2317860</name>
</gene>
<feature type="non-terminal residue" evidence="1">
    <location>
        <position position="128"/>
    </location>
</feature>
<evidence type="ECO:0000313" key="1">
    <source>
        <dbReference type="EMBL" id="KKL49204.1"/>
    </source>
</evidence>